<keyword evidence="4" id="KW-1185">Reference proteome</keyword>
<evidence type="ECO:0000313" key="3">
    <source>
        <dbReference type="EMBL" id="OOC09391.1"/>
    </source>
</evidence>
<evidence type="ECO:0000256" key="1">
    <source>
        <dbReference type="SAM" id="Phobius"/>
    </source>
</evidence>
<accession>A0A1V2ZWL2</accession>
<evidence type="ECO:0000313" key="4">
    <source>
        <dbReference type="Proteomes" id="UP000189177"/>
    </source>
</evidence>
<keyword evidence="1" id="KW-0812">Transmembrane</keyword>
<comment type="caution">
    <text evidence="3">The sequence shown here is derived from an EMBL/GenBank/DDBJ whole genome shotgun (WGS) entry which is preliminary data.</text>
</comment>
<dbReference type="Proteomes" id="UP000189177">
    <property type="component" value="Unassembled WGS sequence"/>
</dbReference>
<dbReference type="InterPro" id="IPR043519">
    <property type="entry name" value="NT_sf"/>
</dbReference>
<feature type="transmembrane region" description="Helical" evidence="1">
    <location>
        <begin position="16"/>
        <end position="36"/>
    </location>
</feature>
<keyword evidence="1" id="KW-1133">Transmembrane helix</keyword>
<reference evidence="3 4" key="1">
    <citation type="submission" date="2017-02" db="EMBL/GenBank/DDBJ databases">
        <title>Genomic diversity within the haloalkaliphilic genus Thioalkalivibrio.</title>
        <authorList>
            <person name="Ahn A.-C."/>
            <person name="Meier-Kolthoff J."/>
            <person name="Overmars L."/>
            <person name="Richter M."/>
            <person name="Woyke T."/>
            <person name="Sorokin D.Y."/>
            <person name="Muyzer G."/>
        </authorList>
    </citation>
    <scope>NUCLEOTIDE SEQUENCE [LARGE SCALE GENOMIC DNA]</scope>
    <source>
        <strain evidence="3 4">HL17</strain>
    </source>
</reference>
<dbReference type="SUPFAM" id="SSF81301">
    <property type="entry name" value="Nucleotidyltransferase"/>
    <property type="match status" value="1"/>
</dbReference>
<dbReference type="Pfam" id="PF18765">
    <property type="entry name" value="Polbeta"/>
    <property type="match status" value="1"/>
</dbReference>
<dbReference type="RefSeq" id="WP_026288955.1">
    <property type="nucleotide sequence ID" value="NZ_MUZR01000050.1"/>
</dbReference>
<feature type="domain" description="Polymerase beta nucleotidyltransferase" evidence="2">
    <location>
        <begin position="23"/>
        <end position="104"/>
    </location>
</feature>
<proteinExistence type="predicted"/>
<name>A0A1V2ZWL2_9GAMM</name>
<dbReference type="EMBL" id="MUZR01000050">
    <property type="protein sequence ID" value="OOC09391.1"/>
    <property type="molecule type" value="Genomic_DNA"/>
</dbReference>
<organism evidence="3 4">
    <name type="scientific">Thioalkalivibrio halophilus</name>
    <dbReference type="NCBI Taxonomy" id="252474"/>
    <lineage>
        <taxon>Bacteria</taxon>
        <taxon>Pseudomonadati</taxon>
        <taxon>Pseudomonadota</taxon>
        <taxon>Gammaproteobacteria</taxon>
        <taxon>Chromatiales</taxon>
        <taxon>Ectothiorhodospiraceae</taxon>
        <taxon>Thioalkalivibrio</taxon>
    </lineage>
</organism>
<dbReference type="InterPro" id="IPR041633">
    <property type="entry name" value="Polbeta"/>
</dbReference>
<gene>
    <name evidence="3" type="ORF">B1A74_10900</name>
</gene>
<sequence length="112" mass="12372">MTAAASVTKFGLPADVVMRLCAVFAGWPEITGVLLYGSRAKGTWRKASDIDLCLQADTLGVRDLLRIEGEIDDLLLPWKVDLSLWHQIEEEDLRGHIRRVAVELCPSDILAG</sequence>
<dbReference type="CDD" id="cd05403">
    <property type="entry name" value="NT_KNTase_like"/>
    <property type="match status" value="1"/>
</dbReference>
<dbReference type="Gene3D" id="3.30.460.10">
    <property type="entry name" value="Beta Polymerase, domain 2"/>
    <property type="match status" value="1"/>
</dbReference>
<protein>
    <submittedName>
        <fullName evidence="3">DNA polymerase subunit beta</fullName>
    </submittedName>
</protein>
<dbReference type="STRING" id="252474.B1A74_10900"/>
<dbReference type="OrthoDB" id="9803106at2"/>
<dbReference type="AlphaFoldDB" id="A0A1V2ZWL2"/>
<keyword evidence="1" id="KW-0472">Membrane</keyword>
<evidence type="ECO:0000259" key="2">
    <source>
        <dbReference type="Pfam" id="PF18765"/>
    </source>
</evidence>